<gene>
    <name evidence="2" type="ORF">LWI29_037213</name>
</gene>
<dbReference type="InterPro" id="IPR000477">
    <property type="entry name" value="RT_dom"/>
</dbReference>
<reference evidence="2" key="2">
    <citation type="submission" date="2023-06" db="EMBL/GenBank/DDBJ databases">
        <authorList>
            <person name="Swenson N.G."/>
            <person name="Wegrzyn J.L."/>
            <person name="Mcevoy S.L."/>
        </authorList>
    </citation>
    <scope>NUCLEOTIDE SEQUENCE</scope>
    <source>
        <strain evidence="2">NS2018</strain>
        <tissue evidence="2">Leaf</tissue>
    </source>
</reference>
<evidence type="ECO:0000313" key="2">
    <source>
        <dbReference type="EMBL" id="KAK0598705.1"/>
    </source>
</evidence>
<evidence type="ECO:0000313" key="3">
    <source>
        <dbReference type="Proteomes" id="UP001168877"/>
    </source>
</evidence>
<name>A0AA39W0B2_ACESA</name>
<sequence>MVLNHRAMVLFLQETKLKSFDSRTVCSLGGSILNKGIGVAAIGLSGGLLSLWDDNFFEVTDCISNNHSIMIVDAAERKGVSLDLGAIRSFNSFLLQANVVDMPMQAMEFTWTNSRDVAAWSRLDRFLISPSLLLNFSNLKQTGLPRTLSDHNPILLTERKVDWGPRPFRFVNVWLEDLGMMKDVMDGWVNCNQGSLAAKLKDSKKRMKMWIARNKENRNSWKISKARLVEIDKEAAMVGWIERLRNERLSLLATVWEGLRKKYQVWRQKSRVKWVKQGDKNSRFFHLVADGRNSRNFIGDLRIDGEVVTDPIKIKEGVFNFFSSHFQNVIGKDRSSLGLISRSYRNLILEGWNYKWKNDKEGGIVIKLDFEKAYNSVDHGFVDASLESMGFGLTWRRWIKDCISSPRMSVLVNGSSTSQFSVNKGLRQGDPLSPFLFNVVAEGLNCMLHKATTLDLIRGEDFGGSRIHVSHLHFADDTIIFVKPKVEYLRNVKRILRCFDLVSGLKINFSKPCVVRIGKKAIQEPIWAETLFCKSAVLLIVYLGLPLGSRPWSKSFSNPVIDRVHSRLAPWYRKFLSKSGRVVLIKSVLSSIPMYYMSIFKMPVSVANKIERIQRSFLWGDEAVKRKVHAVNWDTVCKSKLHGGLGIGRMAVKNKALIAKWVWRFSKEDSSLWRRVIIARYGLDENCLLWKGSTVKGASHFVKAVASLFTMGSRSKNILKDGVKAVIGDGSRIKFWDDPWADEATLKSLSQKFLHLPLIRRGLWGTLVVGVAQNGFGKSLFVEGCLIGSKINGFVSIQSFILWLFVTRLGTLWFGFLTLKASFLSAPFVRCGMLGR</sequence>
<dbReference type="PANTHER" id="PTHR33116">
    <property type="entry name" value="REVERSE TRANSCRIPTASE ZINC-BINDING DOMAIN-CONTAINING PROTEIN-RELATED-RELATED"/>
    <property type="match status" value="1"/>
</dbReference>
<organism evidence="2 3">
    <name type="scientific">Acer saccharum</name>
    <name type="common">Sugar maple</name>
    <dbReference type="NCBI Taxonomy" id="4024"/>
    <lineage>
        <taxon>Eukaryota</taxon>
        <taxon>Viridiplantae</taxon>
        <taxon>Streptophyta</taxon>
        <taxon>Embryophyta</taxon>
        <taxon>Tracheophyta</taxon>
        <taxon>Spermatophyta</taxon>
        <taxon>Magnoliopsida</taxon>
        <taxon>eudicotyledons</taxon>
        <taxon>Gunneridae</taxon>
        <taxon>Pentapetalae</taxon>
        <taxon>rosids</taxon>
        <taxon>malvids</taxon>
        <taxon>Sapindales</taxon>
        <taxon>Sapindaceae</taxon>
        <taxon>Hippocastanoideae</taxon>
        <taxon>Acereae</taxon>
        <taxon>Acer</taxon>
    </lineage>
</organism>
<dbReference type="PROSITE" id="PS50878">
    <property type="entry name" value="RT_POL"/>
    <property type="match status" value="1"/>
</dbReference>
<dbReference type="Gene3D" id="3.60.10.10">
    <property type="entry name" value="Endonuclease/exonuclease/phosphatase"/>
    <property type="match status" value="1"/>
</dbReference>
<dbReference type="PANTHER" id="PTHR33116:SF75">
    <property type="entry name" value="RIBONUCLEASE H PROTEIN"/>
    <property type="match status" value="1"/>
</dbReference>
<dbReference type="SUPFAM" id="SSF56219">
    <property type="entry name" value="DNase I-like"/>
    <property type="match status" value="1"/>
</dbReference>
<dbReference type="AlphaFoldDB" id="A0AA39W0B2"/>
<feature type="domain" description="Reverse transcriptase" evidence="1">
    <location>
        <begin position="268"/>
        <end position="547"/>
    </location>
</feature>
<dbReference type="Proteomes" id="UP001168877">
    <property type="component" value="Unassembled WGS sequence"/>
</dbReference>
<protein>
    <recommendedName>
        <fullName evidence="1">Reverse transcriptase domain-containing protein</fullName>
    </recommendedName>
</protein>
<dbReference type="EMBL" id="JAUESC010000004">
    <property type="protein sequence ID" value="KAK0598705.1"/>
    <property type="molecule type" value="Genomic_DNA"/>
</dbReference>
<dbReference type="InterPro" id="IPR036691">
    <property type="entry name" value="Endo/exonu/phosph_ase_sf"/>
</dbReference>
<keyword evidence="3" id="KW-1185">Reference proteome</keyword>
<dbReference type="InterPro" id="IPR043502">
    <property type="entry name" value="DNA/RNA_pol_sf"/>
</dbReference>
<comment type="caution">
    <text evidence="2">The sequence shown here is derived from an EMBL/GenBank/DDBJ whole genome shotgun (WGS) entry which is preliminary data.</text>
</comment>
<accession>A0AA39W0B2</accession>
<reference evidence="2" key="1">
    <citation type="journal article" date="2022" name="Plant J.">
        <title>Strategies of tolerance reflected in two North American maple genomes.</title>
        <authorList>
            <person name="McEvoy S.L."/>
            <person name="Sezen U.U."/>
            <person name="Trouern-Trend A."/>
            <person name="McMahon S.M."/>
            <person name="Schaberg P.G."/>
            <person name="Yang J."/>
            <person name="Wegrzyn J.L."/>
            <person name="Swenson N.G."/>
        </authorList>
    </citation>
    <scope>NUCLEOTIDE SEQUENCE</scope>
    <source>
        <strain evidence="2">NS2018</strain>
    </source>
</reference>
<evidence type="ECO:0000259" key="1">
    <source>
        <dbReference type="PROSITE" id="PS50878"/>
    </source>
</evidence>
<dbReference type="SUPFAM" id="SSF56672">
    <property type="entry name" value="DNA/RNA polymerases"/>
    <property type="match status" value="1"/>
</dbReference>
<proteinExistence type="predicted"/>
<dbReference type="Pfam" id="PF00078">
    <property type="entry name" value="RVT_1"/>
    <property type="match status" value="1"/>
</dbReference>